<dbReference type="PANTHER" id="PTHR30136">
    <property type="entry name" value="HELIX-TURN-HELIX TRANSCRIPTIONAL REGULATOR, ICLR FAMILY"/>
    <property type="match status" value="1"/>
</dbReference>
<name>A0A6J7EWQ7_9ZZZZ</name>
<dbReference type="InterPro" id="IPR014757">
    <property type="entry name" value="Tscrpt_reg_IclR_C"/>
</dbReference>
<dbReference type="GO" id="GO:0045892">
    <property type="term" value="P:negative regulation of DNA-templated transcription"/>
    <property type="evidence" value="ECO:0007669"/>
    <property type="project" value="TreeGrafter"/>
</dbReference>
<dbReference type="InterPro" id="IPR036388">
    <property type="entry name" value="WH-like_DNA-bd_sf"/>
</dbReference>
<dbReference type="InterPro" id="IPR005471">
    <property type="entry name" value="Tscrpt_reg_IclR_N"/>
</dbReference>
<accession>A0A6J7EWQ7</accession>
<gene>
    <name evidence="6" type="ORF">UFOPK3402_01769</name>
</gene>
<evidence type="ECO:0000256" key="1">
    <source>
        <dbReference type="ARBA" id="ARBA00023015"/>
    </source>
</evidence>
<keyword evidence="2" id="KW-0238">DNA-binding</keyword>
<feature type="domain" description="HTH iclR-type" evidence="4">
    <location>
        <begin position="7"/>
        <end position="68"/>
    </location>
</feature>
<dbReference type="PANTHER" id="PTHR30136:SF35">
    <property type="entry name" value="HTH-TYPE TRANSCRIPTIONAL REGULATOR RV1719"/>
    <property type="match status" value="1"/>
</dbReference>
<dbReference type="Gene3D" id="3.30.450.40">
    <property type="match status" value="1"/>
</dbReference>
<feature type="domain" description="IclR-ED" evidence="5">
    <location>
        <begin position="69"/>
        <end position="246"/>
    </location>
</feature>
<dbReference type="AlphaFoldDB" id="A0A6J7EWQ7"/>
<dbReference type="PROSITE" id="PS51078">
    <property type="entry name" value="ICLR_ED"/>
    <property type="match status" value="1"/>
</dbReference>
<dbReference type="InterPro" id="IPR050707">
    <property type="entry name" value="HTH_MetabolicPath_Reg"/>
</dbReference>
<dbReference type="SMART" id="SM00346">
    <property type="entry name" value="HTH_ICLR"/>
    <property type="match status" value="1"/>
</dbReference>
<dbReference type="InterPro" id="IPR036390">
    <property type="entry name" value="WH_DNA-bd_sf"/>
</dbReference>
<keyword evidence="3" id="KW-0804">Transcription</keyword>
<evidence type="ECO:0000313" key="6">
    <source>
        <dbReference type="EMBL" id="CAB4885525.1"/>
    </source>
</evidence>
<dbReference type="SUPFAM" id="SSF46785">
    <property type="entry name" value="Winged helix' DNA-binding domain"/>
    <property type="match status" value="1"/>
</dbReference>
<dbReference type="InterPro" id="IPR029016">
    <property type="entry name" value="GAF-like_dom_sf"/>
</dbReference>
<dbReference type="GO" id="GO:0003700">
    <property type="term" value="F:DNA-binding transcription factor activity"/>
    <property type="evidence" value="ECO:0007669"/>
    <property type="project" value="TreeGrafter"/>
</dbReference>
<dbReference type="GO" id="GO:0003677">
    <property type="term" value="F:DNA binding"/>
    <property type="evidence" value="ECO:0007669"/>
    <property type="project" value="UniProtKB-KW"/>
</dbReference>
<evidence type="ECO:0000259" key="5">
    <source>
        <dbReference type="PROSITE" id="PS51078"/>
    </source>
</evidence>
<protein>
    <submittedName>
        <fullName evidence="6">Unannotated protein</fullName>
    </submittedName>
</protein>
<dbReference type="PROSITE" id="PS51077">
    <property type="entry name" value="HTH_ICLR"/>
    <property type="match status" value="1"/>
</dbReference>
<dbReference type="Pfam" id="PF09339">
    <property type="entry name" value="HTH_IclR"/>
    <property type="match status" value="1"/>
</dbReference>
<evidence type="ECO:0000259" key="4">
    <source>
        <dbReference type="PROSITE" id="PS51077"/>
    </source>
</evidence>
<proteinExistence type="predicted"/>
<dbReference type="SUPFAM" id="SSF55781">
    <property type="entry name" value="GAF domain-like"/>
    <property type="match status" value="1"/>
</dbReference>
<sequence length="256" mass="26700">MSAPGGTQAVDRAAVLLVAVLESHRPVTFGELQSVSGLAKSTLSRLLSSLDRHGLVERLGDGAIRPGAAITRFAHSDRSYDSLLDISRPLLDHLNEVTGETINVAILVGDEVEQIAQADCRFLIGNVNWVGQRLPLHCTALGKVFLAGGAPLPPGRLARRTPATLANRAALDADIALTARRGWAVADSELEPGLVAIGAPVRSADGSVIAALSITGPSSRLTPARIREYARLLVADCAHISASMGYPTKQGKAGAA</sequence>
<dbReference type="EMBL" id="CAFBLS010000274">
    <property type="protein sequence ID" value="CAB4885525.1"/>
    <property type="molecule type" value="Genomic_DNA"/>
</dbReference>
<reference evidence="6" key="1">
    <citation type="submission" date="2020-05" db="EMBL/GenBank/DDBJ databases">
        <authorList>
            <person name="Chiriac C."/>
            <person name="Salcher M."/>
            <person name="Ghai R."/>
            <person name="Kavagutti S V."/>
        </authorList>
    </citation>
    <scope>NUCLEOTIDE SEQUENCE</scope>
</reference>
<evidence type="ECO:0000256" key="2">
    <source>
        <dbReference type="ARBA" id="ARBA00023125"/>
    </source>
</evidence>
<evidence type="ECO:0000256" key="3">
    <source>
        <dbReference type="ARBA" id="ARBA00023163"/>
    </source>
</evidence>
<keyword evidence="1" id="KW-0805">Transcription regulation</keyword>
<dbReference type="Gene3D" id="1.10.10.10">
    <property type="entry name" value="Winged helix-like DNA-binding domain superfamily/Winged helix DNA-binding domain"/>
    <property type="match status" value="1"/>
</dbReference>
<organism evidence="6">
    <name type="scientific">freshwater metagenome</name>
    <dbReference type="NCBI Taxonomy" id="449393"/>
    <lineage>
        <taxon>unclassified sequences</taxon>
        <taxon>metagenomes</taxon>
        <taxon>ecological metagenomes</taxon>
    </lineage>
</organism>
<dbReference type="Pfam" id="PF01614">
    <property type="entry name" value="IclR_C"/>
    <property type="match status" value="1"/>
</dbReference>